<sequence>MWDRGTNIEKKGRFVEVEPPLRSALTEALQSRSCRLHGGAAAVAKVITNDVIMAFARELDQKSKLKL</sequence>
<evidence type="ECO:0000313" key="1">
    <source>
        <dbReference type="EMBL" id="KAA1122173.1"/>
    </source>
</evidence>
<dbReference type="Proteomes" id="UP000325313">
    <property type="component" value="Unassembled WGS sequence"/>
</dbReference>
<comment type="caution">
    <text evidence="1">The sequence shown here is derived from an EMBL/GenBank/DDBJ whole genome shotgun (WGS) entry which is preliminary data.</text>
</comment>
<gene>
    <name evidence="1" type="ORF">PGTUg99_031848</name>
</gene>
<dbReference type="EMBL" id="VDEP01000236">
    <property type="protein sequence ID" value="KAA1122173.1"/>
    <property type="molecule type" value="Genomic_DNA"/>
</dbReference>
<organism evidence="1 2">
    <name type="scientific">Puccinia graminis f. sp. tritici</name>
    <dbReference type="NCBI Taxonomy" id="56615"/>
    <lineage>
        <taxon>Eukaryota</taxon>
        <taxon>Fungi</taxon>
        <taxon>Dikarya</taxon>
        <taxon>Basidiomycota</taxon>
        <taxon>Pucciniomycotina</taxon>
        <taxon>Pucciniomycetes</taxon>
        <taxon>Pucciniales</taxon>
        <taxon>Pucciniaceae</taxon>
        <taxon>Puccinia</taxon>
    </lineage>
</organism>
<evidence type="ECO:0000313" key="2">
    <source>
        <dbReference type="Proteomes" id="UP000325313"/>
    </source>
</evidence>
<dbReference type="AlphaFoldDB" id="A0A5B0RAV1"/>
<name>A0A5B0RAV1_PUCGR</name>
<protein>
    <submittedName>
        <fullName evidence="1">Uncharacterized protein</fullName>
    </submittedName>
</protein>
<reference evidence="1 2" key="1">
    <citation type="submission" date="2019-05" db="EMBL/GenBank/DDBJ databases">
        <title>Emergence of the Ug99 lineage of the wheat stem rust pathogen through somatic hybridization.</title>
        <authorList>
            <person name="Li F."/>
            <person name="Upadhyaya N.M."/>
            <person name="Sperschneider J."/>
            <person name="Matny O."/>
            <person name="Nguyen-Phuc H."/>
            <person name="Mago R."/>
            <person name="Raley C."/>
            <person name="Miller M.E."/>
            <person name="Silverstein K.A.T."/>
            <person name="Henningsen E."/>
            <person name="Hirsch C.D."/>
            <person name="Visser B."/>
            <person name="Pretorius Z.A."/>
            <person name="Steffenson B.J."/>
            <person name="Schwessinger B."/>
            <person name="Dodds P.N."/>
            <person name="Figueroa M."/>
        </authorList>
    </citation>
    <scope>NUCLEOTIDE SEQUENCE [LARGE SCALE GENOMIC DNA]</scope>
    <source>
        <strain evidence="1 2">Ug99</strain>
    </source>
</reference>
<proteinExistence type="predicted"/>
<accession>A0A5B0RAV1</accession>